<feature type="transmembrane region" description="Helical" evidence="1">
    <location>
        <begin position="42"/>
        <end position="60"/>
    </location>
</feature>
<gene>
    <name evidence="2" type="ORF">LARSCL_LOCUS15788</name>
</gene>
<dbReference type="AlphaFoldDB" id="A0AAV2B186"/>
<reference evidence="2 3" key="1">
    <citation type="submission" date="2024-04" db="EMBL/GenBank/DDBJ databases">
        <authorList>
            <person name="Rising A."/>
            <person name="Reimegard J."/>
            <person name="Sonavane S."/>
            <person name="Akerstrom W."/>
            <person name="Nylinder S."/>
            <person name="Hedman E."/>
            <person name="Kallberg Y."/>
        </authorList>
    </citation>
    <scope>NUCLEOTIDE SEQUENCE [LARGE SCALE GENOMIC DNA]</scope>
</reference>
<name>A0AAV2B186_9ARAC</name>
<dbReference type="Proteomes" id="UP001497382">
    <property type="component" value="Unassembled WGS sequence"/>
</dbReference>
<evidence type="ECO:0000313" key="2">
    <source>
        <dbReference type="EMBL" id="CAL1289189.1"/>
    </source>
</evidence>
<accession>A0AAV2B186</accession>
<evidence type="ECO:0000313" key="3">
    <source>
        <dbReference type="Proteomes" id="UP001497382"/>
    </source>
</evidence>
<sequence length="90" mass="10855">MCFTYIENMYYSYTKRYMIKGKSISATEHPAVEEILHKRNNSYVLTLLSLCYFIISSYFFKCLNPIFKFDLPVHIYVNVTNQNVKHTYRF</sequence>
<dbReference type="EMBL" id="CAXIEN010000244">
    <property type="protein sequence ID" value="CAL1289189.1"/>
    <property type="molecule type" value="Genomic_DNA"/>
</dbReference>
<comment type="caution">
    <text evidence="2">The sequence shown here is derived from an EMBL/GenBank/DDBJ whole genome shotgun (WGS) entry which is preliminary data.</text>
</comment>
<evidence type="ECO:0000256" key="1">
    <source>
        <dbReference type="SAM" id="Phobius"/>
    </source>
</evidence>
<organism evidence="2 3">
    <name type="scientific">Larinioides sclopetarius</name>
    <dbReference type="NCBI Taxonomy" id="280406"/>
    <lineage>
        <taxon>Eukaryota</taxon>
        <taxon>Metazoa</taxon>
        <taxon>Ecdysozoa</taxon>
        <taxon>Arthropoda</taxon>
        <taxon>Chelicerata</taxon>
        <taxon>Arachnida</taxon>
        <taxon>Araneae</taxon>
        <taxon>Araneomorphae</taxon>
        <taxon>Entelegynae</taxon>
        <taxon>Araneoidea</taxon>
        <taxon>Araneidae</taxon>
        <taxon>Larinioides</taxon>
    </lineage>
</organism>
<protein>
    <submittedName>
        <fullName evidence="2">Uncharacterized protein</fullName>
    </submittedName>
</protein>
<proteinExistence type="predicted"/>
<keyword evidence="3" id="KW-1185">Reference proteome</keyword>
<keyword evidence="1" id="KW-1133">Transmembrane helix</keyword>
<keyword evidence="1" id="KW-0472">Membrane</keyword>
<keyword evidence="1" id="KW-0812">Transmembrane</keyword>